<dbReference type="NCBIfam" id="TIGR02532">
    <property type="entry name" value="IV_pilin_GFxxxE"/>
    <property type="match status" value="1"/>
</dbReference>
<evidence type="ECO:0000313" key="2">
    <source>
        <dbReference type="EMBL" id="MDO0822878.1"/>
    </source>
</evidence>
<keyword evidence="3" id="KW-1185">Reference proteome</keyword>
<proteinExistence type="predicted"/>
<dbReference type="SUPFAM" id="SSF54523">
    <property type="entry name" value="Pili subunits"/>
    <property type="match status" value="1"/>
</dbReference>
<gene>
    <name evidence="2" type="ORF">M8H41_08435</name>
</gene>
<sequence length="196" mass="22886">MKNRFFDKRDGFKNSGFTLLELMIAITIFGFLMLYVSQLMRSEIRLYNNASKQNDLDHNARSAMMHILDEMRLVPNKTYSYGDKPRDSTTKKGYNSGVYIYSSTSTNYCLINENPPIDPLTGKPSPPDGTVIFFDKQNHKLWYRDGYRNDHLISDQIKSLILTQDEIRPRLVKIVLIAEDTSINRTYELVSYMRLY</sequence>
<dbReference type="EMBL" id="JAMJEV010000006">
    <property type="protein sequence ID" value="MDO0822878.1"/>
    <property type="molecule type" value="Genomic_DNA"/>
</dbReference>
<evidence type="ECO:0000256" key="1">
    <source>
        <dbReference type="SAM" id="Phobius"/>
    </source>
</evidence>
<organism evidence="2 3">
    <name type="scientific">Desulfosporosinus nitroreducens</name>
    <dbReference type="NCBI Taxonomy" id="2018668"/>
    <lineage>
        <taxon>Bacteria</taxon>
        <taxon>Bacillati</taxon>
        <taxon>Bacillota</taxon>
        <taxon>Clostridia</taxon>
        <taxon>Eubacteriales</taxon>
        <taxon>Desulfitobacteriaceae</taxon>
        <taxon>Desulfosporosinus</taxon>
    </lineage>
</organism>
<keyword evidence="1" id="KW-0472">Membrane</keyword>
<reference evidence="2" key="1">
    <citation type="submission" date="2022-05" db="EMBL/GenBank/DDBJ databases">
        <title>Expanded diversity of anoxic marine methylotrophy in a Black Sea sulfate reducing microorganism.</title>
        <authorList>
            <person name="Fischer P.Q."/>
            <person name="Stams A.J.M."/>
            <person name="Villanueva L."/>
            <person name="Sousa D.Z."/>
        </authorList>
    </citation>
    <scope>NUCLEOTIDE SEQUENCE</scope>
    <source>
        <strain evidence="2">P130</strain>
    </source>
</reference>
<dbReference type="InterPro" id="IPR045584">
    <property type="entry name" value="Pilin-like"/>
</dbReference>
<dbReference type="RefSeq" id="WP_301999502.1">
    <property type="nucleotide sequence ID" value="NZ_JAMJEV010000006.1"/>
</dbReference>
<keyword evidence="1" id="KW-1133">Transmembrane helix</keyword>
<comment type="caution">
    <text evidence="2">The sequence shown here is derived from an EMBL/GenBank/DDBJ whole genome shotgun (WGS) entry which is preliminary data.</text>
</comment>
<dbReference type="InterPro" id="IPR012902">
    <property type="entry name" value="N_methyl_site"/>
</dbReference>
<protein>
    <submittedName>
        <fullName evidence="2">Type II secretion system GspH family protein</fullName>
    </submittedName>
</protein>
<accession>A0ABT8QNF2</accession>
<evidence type="ECO:0000313" key="3">
    <source>
        <dbReference type="Proteomes" id="UP001176021"/>
    </source>
</evidence>
<dbReference type="Proteomes" id="UP001176021">
    <property type="component" value="Unassembled WGS sequence"/>
</dbReference>
<feature type="transmembrane region" description="Helical" evidence="1">
    <location>
        <begin position="16"/>
        <end position="36"/>
    </location>
</feature>
<keyword evidence="1" id="KW-0812">Transmembrane</keyword>
<dbReference type="Pfam" id="PF07963">
    <property type="entry name" value="N_methyl"/>
    <property type="match status" value="1"/>
</dbReference>
<name>A0ABT8QNF2_9FIRM</name>